<keyword evidence="1" id="KW-0812">Transmembrane</keyword>
<dbReference type="InterPro" id="IPR050039">
    <property type="entry name" value="MAB_1171c-like"/>
</dbReference>
<evidence type="ECO:0000256" key="1">
    <source>
        <dbReference type="SAM" id="Phobius"/>
    </source>
</evidence>
<dbReference type="NCBIfam" id="NF042915">
    <property type="entry name" value="MAB_1171c_fam"/>
    <property type="match status" value="1"/>
</dbReference>
<dbReference type="InterPro" id="IPR046675">
    <property type="entry name" value="DUF6545"/>
</dbReference>
<sequence length="402" mass="43751">MSEAETPFVLTYCTVGAVLYVLAIYKARAWLNERIPSLLLMAGSALASGTGFLAAAPTVYRWLGETSNIPNLATLIVYVSITLSCAFFLVLVQLWSPPASPTGATSPVSQADTRWALRRVIPPYAAAVTVMTILFLCADLPAHETPLTFDTTFADRPVVLAFLLTYQTAYGWALWSMAHVCLQRSRDVHDPVLRNSLRRMTVGSVLVASYGLCKIIAIVGAALGSTNFEPLSTSVGPALASFGGLIMATGWAYAALRTRRQRRRDFHALETLWTTATRADPGVILPSPPRGQAWEFHVLRRTHEIRDGQLALRGWTSQHTVDRARRLADQHGLDPTERDAFAAAAALRDALRALRTKRAPAQPCQIPPGISVPPHAERQHLIAVAHYLDSPLVTEVLGGSKG</sequence>
<keyword evidence="1" id="KW-1133">Transmembrane helix</keyword>
<dbReference type="Proteomes" id="UP001234880">
    <property type="component" value="Unassembled WGS sequence"/>
</dbReference>
<evidence type="ECO:0000259" key="2">
    <source>
        <dbReference type="Pfam" id="PF20182"/>
    </source>
</evidence>
<protein>
    <recommendedName>
        <fullName evidence="2">DUF6545 domain-containing protein</fullName>
    </recommendedName>
</protein>
<feature type="transmembrane region" description="Helical" evidence="1">
    <location>
        <begin position="37"/>
        <end position="60"/>
    </location>
</feature>
<evidence type="ECO:0000313" key="4">
    <source>
        <dbReference type="Proteomes" id="UP001234880"/>
    </source>
</evidence>
<dbReference type="Pfam" id="PF20182">
    <property type="entry name" value="DUF6545"/>
    <property type="match status" value="1"/>
</dbReference>
<feature type="transmembrane region" description="Helical" evidence="1">
    <location>
        <begin position="72"/>
        <end position="95"/>
    </location>
</feature>
<organism evidence="3 4">
    <name type="scientific">Streptomyces demainii</name>
    <dbReference type="NCBI Taxonomy" id="588122"/>
    <lineage>
        <taxon>Bacteria</taxon>
        <taxon>Bacillati</taxon>
        <taxon>Actinomycetota</taxon>
        <taxon>Actinomycetes</taxon>
        <taxon>Kitasatosporales</taxon>
        <taxon>Streptomycetaceae</taxon>
        <taxon>Streptomyces</taxon>
    </lineage>
</organism>
<accession>A0ABT9KHA0</accession>
<proteinExistence type="predicted"/>
<feature type="transmembrane region" description="Helical" evidence="1">
    <location>
        <begin position="116"/>
        <end position="138"/>
    </location>
</feature>
<name>A0ABT9KHA0_9ACTN</name>
<feature type="transmembrane region" description="Helical" evidence="1">
    <location>
        <begin position="158"/>
        <end position="182"/>
    </location>
</feature>
<feature type="transmembrane region" description="Helical" evidence="1">
    <location>
        <begin position="202"/>
        <end position="223"/>
    </location>
</feature>
<keyword evidence="4" id="KW-1185">Reference proteome</keyword>
<comment type="caution">
    <text evidence="3">The sequence shown here is derived from an EMBL/GenBank/DDBJ whole genome shotgun (WGS) entry which is preliminary data.</text>
</comment>
<feature type="transmembrane region" description="Helical" evidence="1">
    <location>
        <begin position="235"/>
        <end position="256"/>
    </location>
</feature>
<evidence type="ECO:0000313" key="3">
    <source>
        <dbReference type="EMBL" id="MDP9607812.1"/>
    </source>
</evidence>
<feature type="transmembrane region" description="Helical" evidence="1">
    <location>
        <begin position="6"/>
        <end position="25"/>
    </location>
</feature>
<dbReference type="EMBL" id="JAURUE010000001">
    <property type="protein sequence ID" value="MDP9607812.1"/>
    <property type="molecule type" value="Genomic_DNA"/>
</dbReference>
<keyword evidence="1" id="KW-0472">Membrane</keyword>
<gene>
    <name evidence="3" type="ORF">JOF35_000089</name>
</gene>
<reference evidence="3 4" key="1">
    <citation type="submission" date="2023-07" db="EMBL/GenBank/DDBJ databases">
        <title>Sequencing the genomes of 1000 actinobacteria strains.</title>
        <authorList>
            <person name="Klenk H.-P."/>
        </authorList>
    </citation>
    <scope>NUCLEOTIDE SEQUENCE [LARGE SCALE GENOMIC DNA]</scope>
    <source>
        <strain evidence="3 4">DSM 41600</strain>
    </source>
</reference>
<dbReference type="RefSeq" id="WP_307109846.1">
    <property type="nucleotide sequence ID" value="NZ_JAURUE010000001.1"/>
</dbReference>
<feature type="domain" description="DUF6545" evidence="2">
    <location>
        <begin position="261"/>
        <end position="388"/>
    </location>
</feature>